<dbReference type="InterPro" id="IPR022636">
    <property type="entry name" value="S-AdoMet_synthetase_sfam"/>
</dbReference>
<evidence type="ECO:0000256" key="9">
    <source>
        <dbReference type="ARBA" id="ARBA00022958"/>
    </source>
</evidence>
<comment type="cofactor">
    <cofactor evidence="10">
        <name>Mg(2+)</name>
        <dbReference type="ChEBI" id="CHEBI:18420"/>
    </cofactor>
    <text evidence="10">Binds 2 divalent ions per subunit.</text>
</comment>
<reference evidence="16" key="1">
    <citation type="submission" date="2022-05" db="EMBL/GenBank/DDBJ databases">
        <title>Description of a novel species of Leclercia; Leclercia tamurae and the Proposal for a Novel Genus Silvania gen. nov. Containing Two Novel Species Silvania hatchlandensis sp. nov. and Silvania confinis sp. nov. Isolated from the Rhizosphere of Oak.</title>
        <authorList>
            <person name="Maddock D.W."/>
            <person name="Brady C.L."/>
            <person name="Denman S."/>
            <person name="Arnold D."/>
        </authorList>
    </citation>
    <scope>NUCLEOTIDE SEQUENCE</scope>
    <source>
        <strain evidence="16">H19S6</strain>
    </source>
</reference>
<proteinExistence type="inferred from homology"/>
<dbReference type="GO" id="GO:0006556">
    <property type="term" value="P:S-adenosylmethionine biosynthetic process"/>
    <property type="evidence" value="ECO:0007669"/>
    <property type="project" value="UniProtKB-UniRule"/>
</dbReference>
<dbReference type="GO" id="GO:0005737">
    <property type="term" value="C:cytoplasm"/>
    <property type="evidence" value="ECO:0007669"/>
    <property type="project" value="UniProtKB-SubCell"/>
</dbReference>
<dbReference type="EMBL" id="JAMGZK010000055">
    <property type="protein sequence ID" value="MCU6666990.1"/>
    <property type="molecule type" value="Genomic_DNA"/>
</dbReference>
<dbReference type="NCBIfam" id="TIGR01034">
    <property type="entry name" value="metK"/>
    <property type="match status" value="1"/>
</dbReference>
<evidence type="ECO:0000256" key="12">
    <source>
        <dbReference type="RuleBase" id="RU004462"/>
    </source>
</evidence>
<dbReference type="InterPro" id="IPR002133">
    <property type="entry name" value="S-AdoMet_synthetase"/>
</dbReference>
<dbReference type="PANTHER" id="PTHR11964">
    <property type="entry name" value="S-ADENOSYLMETHIONINE SYNTHETASE"/>
    <property type="match status" value="1"/>
</dbReference>
<protein>
    <recommendedName>
        <fullName evidence="10">S-adenosylmethionine synthase</fullName>
        <shortName evidence="10">AdoMet synthase</shortName>
        <ecNumber evidence="10">2.5.1.6</ecNumber>
    </recommendedName>
    <alternativeName>
        <fullName evidence="10">MAT</fullName>
    </alternativeName>
    <alternativeName>
        <fullName evidence="10">Methionine adenosyltransferase</fullName>
    </alternativeName>
</protein>
<comment type="pathway">
    <text evidence="1 10">Amino-acid biosynthesis; S-adenosyl-L-methionine biosynthesis; S-adenosyl-L-methionine from L-methionine: step 1/1.</text>
</comment>
<feature type="binding site" evidence="10">
    <location>
        <position position="43"/>
    </location>
    <ligand>
        <name>K(+)</name>
        <dbReference type="ChEBI" id="CHEBI:29103"/>
    </ligand>
</feature>
<dbReference type="GO" id="GO:0004478">
    <property type="term" value="F:methionine adenosyltransferase activity"/>
    <property type="evidence" value="ECO:0007669"/>
    <property type="project" value="UniProtKB-UniRule"/>
</dbReference>
<dbReference type="GO" id="GO:0000287">
    <property type="term" value="F:magnesium ion binding"/>
    <property type="evidence" value="ECO:0007669"/>
    <property type="project" value="UniProtKB-UniRule"/>
</dbReference>
<evidence type="ECO:0000256" key="6">
    <source>
        <dbReference type="ARBA" id="ARBA00022741"/>
    </source>
</evidence>
<evidence type="ECO:0000256" key="4">
    <source>
        <dbReference type="ARBA" id="ARBA00022679"/>
    </source>
</evidence>
<dbReference type="RefSeq" id="WP_271284471.1">
    <property type="nucleotide sequence ID" value="NZ_JAMGZK010000055.1"/>
</dbReference>
<feature type="region of interest" description="Flexible loop" evidence="10">
    <location>
        <begin position="99"/>
        <end position="109"/>
    </location>
</feature>
<accession>A0A9J6QC52</accession>
<dbReference type="HAMAP" id="MF_00086">
    <property type="entry name" value="S_AdoMet_synth1"/>
    <property type="match status" value="1"/>
</dbReference>
<feature type="binding site" evidence="10">
    <location>
        <position position="17"/>
    </location>
    <ligand>
        <name>Mg(2+)</name>
        <dbReference type="ChEBI" id="CHEBI:18420"/>
    </ligand>
</feature>
<comment type="subunit">
    <text evidence="10">Homotetramer; dimer of dimers.</text>
</comment>
<dbReference type="InterPro" id="IPR022628">
    <property type="entry name" value="S-AdoMet_synt_N"/>
</dbReference>
<evidence type="ECO:0000259" key="13">
    <source>
        <dbReference type="Pfam" id="PF00438"/>
    </source>
</evidence>
<keyword evidence="10" id="KW-0963">Cytoplasm</keyword>
<keyword evidence="17" id="KW-1185">Reference proteome</keyword>
<comment type="function">
    <text evidence="10">Catalyzes the formation of S-adenosylmethionine (AdoMet) from methionine and ATP. The overall synthetic reaction is composed of two sequential steps, AdoMet formation and the subsequent tripolyphosphate hydrolysis which occurs prior to release of AdoMet from the enzyme.</text>
</comment>
<comment type="subcellular location">
    <subcellularLocation>
        <location evidence="10 11">Cytoplasm</location>
    </subcellularLocation>
</comment>
<evidence type="ECO:0000256" key="1">
    <source>
        <dbReference type="ARBA" id="ARBA00005224"/>
    </source>
</evidence>
<evidence type="ECO:0000256" key="2">
    <source>
        <dbReference type="ARBA" id="ARBA00009685"/>
    </source>
</evidence>
<dbReference type="AlphaFoldDB" id="A0A9J6QC52"/>
<dbReference type="CDD" id="cd18079">
    <property type="entry name" value="S-AdoMet_synt"/>
    <property type="match status" value="1"/>
</dbReference>
<feature type="binding site" description="in other chain" evidence="10">
    <location>
        <position position="15"/>
    </location>
    <ligand>
        <name>ATP</name>
        <dbReference type="ChEBI" id="CHEBI:30616"/>
        <note>ligand shared between two neighboring subunits</note>
    </ligand>
</feature>
<comment type="catalytic activity">
    <reaction evidence="10">
        <text>L-methionine + ATP + H2O = S-adenosyl-L-methionine + phosphate + diphosphate</text>
        <dbReference type="Rhea" id="RHEA:21080"/>
        <dbReference type="ChEBI" id="CHEBI:15377"/>
        <dbReference type="ChEBI" id="CHEBI:30616"/>
        <dbReference type="ChEBI" id="CHEBI:33019"/>
        <dbReference type="ChEBI" id="CHEBI:43474"/>
        <dbReference type="ChEBI" id="CHEBI:57844"/>
        <dbReference type="ChEBI" id="CHEBI:59789"/>
        <dbReference type="EC" id="2.5.1.6"/>
    </reaction>
</comment>
<evidence type="ECO:0000256" key="8">
    <source>
        <dbReference type="ARBA" id="ARBA00022842"/>
    </source>
</evidence>
<keyword evidence="8 10" id="KW-0460">Magnesium</keyword>
<gene>
    <name evidence="10 16" type="primary">metK</name>
    <name evidence="16" type="ORF">M8014_21890</name>
</gene>
<feature type="domain" description="S-adenosylmethionine synthetase central" evidence="14">
    <location>
        <begin position="115"/>
        <end position="231"/>
    </location>
</feature>
<dbReference type="Proteomes" id="UP001063816">
    <property type="component" value="Unassembled WGS sequence"/>
</dbReference>
<dbReference type="GO" id="GO:0006730">
    <property type="term" value="P:one-carbon metabolic process"/>
    <property type="evidence" value="ECO:0007669"/>
    <property type="project" value="UniProtKB-KW"/>
</dbReference>
<keyword evidence="9 10" id="KW-0630">Potassium</keyword>
<dbReference type="PROSITE" id="PS00377">
    <property type="entry name" value="ADOMET_SYNTHASE_2"/>
    <property type="match status" value="1"/>
</dbReference>
<organism evidence="16 17">
    <name type="scientific">Silvania hatchlandensis</name>
    <dbReference type="NCBI Taxonomy" id="2926469"/>
    <lineage>
        <taxon>Bacteria</taxon>
        <taxon>Pseudomonadati</taxon>
        <taxon>Pseudomonadota</taxon>
        <taxon>Gammaproteobacteria</taxon>
        <taxon>Enterobacterales</taxon>
        <taxon>Enterobacteriaceae</taxon>
        <taxon>Silvania</taxon>
    </lineage>
</organism>
<dbReference type="Pfam" id="PF00438">
    <property type="entry name" value="S-AdoMet_synt_N"/>
    <property type="match status" value="1"/>
</dbReference>
<dbReference type="SUPFAM" id="SSF55973">
    <property type="entry name" value="S-adenosylmethionine synthetase"/>
    <property type="match status" value="3"/>
</dbReference>
<feature type="domain" description="S-adenosylmethionine synthetase C-terminal" evidence="15">
    <location>
        <begin position="233"/>
        <end position="370"/>
    </location>
</feature>
<dbReference type="InterPro" id="IPR022629">
    <property type="entry name" value="S-AdoMet_synt_central"/>
</dbReference>
<feature type="binding site" description="in other chain" evidence="10">
    <location>
        <begin position="164"/>
        <end position="166"/>
    </location>
    <ligand>
        <name>ATP</name>
        <dbReference type="ChEBI" id="CHEBI:30616"/>
        <note>ligand shared between two neighboring subunits</note>
    </ligand>
</feature>
<feature type="domain" description="S-adenosylmethionine synthetase N-terminal" evidence="13">
    <location>
        <begin position="4"/>
        <end position="100"/>
    </location>
</feature>
<dbReference type="PIRSF" id="PIRSF000497">
    <property type="entry name" value="MAT"/>
    <property type="match status" value="1"/>
</dbReference>
<dbReference type="InterPro" id="IPR022631">
    <property type="entry name" value="ADOMET_SYNTHASE_CS"/>
</dbReference>
<dbReference type="Pfam" id="PF02773">
    <property type="entry name" value="S-AdoMet_synt_C"/>
    <property type="match status" value="1"/>
</dbReference>
<evidence type="ECO:0000256" key="10">
    <source>
        <dbReference type="HAMAP-Rule" id="MF_00086"/>
    </source>
</evidence>
<dbReference type="Pfam" id="PF02772">
    <property type="entry name" value="S-AdoMet_synt_M"/>
    <property type="match status" value="1"/>
</dbReference>
<feature type="binding site" evidence="10">
    <location>
        <position position="239"/>
    </location>
    <ligand>
        <name>L-methionine</name>
        <dbReference type="ChEBI" id="CHEBI:57844"/>
        <note>ligand shared between two neighboring subunits</note>
    </ligand>
</feature>
<comment type="caution">
    <text evidence="16">The sequence shown here is derived from an EMBL/GenBank/DDBJ whole genome shotgun (WGS) entry which is preliminary data.</text>
</comment>
<feature type="binding site" evidence="10">
    <location>
        <position position="266"/>
    </location>
    <ligand>
        <name>ATP</name>
        <dbReference type="ChEBI" id="CHEBI:30616"/>
        <note>ligand shared between two neighboring subunits</note>
    </ligand>
</feature>
<comment type="cofactor">
    <cofactor evidence="10">
        <name>K(+)</name>
        <dbReference type="ChEBI" id="CHEBI:29103"/>
    </cofactor>
    <text evidence="10">Binds 1 potassium ion per subunit.</text>
</comment>
<sequence>MNDYLFTSESVAEGHPDKMADQISDAILDAILLQDPWGKVACECLVKTGVAIVAGEISTHATVDIEQIVRNTIKEIGYDHSRLGFDGNTCGVLNILGKQSSNIADGIRGGSPEALGAGDQGITFGYACDETPQRMPATLVYAHRLMERQAQLRKSQRLPFLLPDAKSQVTLRYQDNQVHSVDTLVVSTQHSPDISMATLREAVIEEIIKPVMPSHWLTPNTRFLVNPAGPFVIGGPVGDCGLTGRKIIVDTYGGAARHGGGAFSGKDPSKVDRSAAYAARYVAKNIVAAGLASRCEIQLGWAIGLPHPVSVRINTFGTQNVSAEVLQQAVNRHFDLSVYGIISMLDLLVPRYRKTACYGHFGRDSFPWERTDKAALLREDVGQ</sequence>
<keyword evidence="3 10" id="KW-0554">One-carbon metabolism</keyword>
<evidence type="ECO:0000313" key="17">
    <source>
        <dbReference type="Proteomes" id="UP001063816"/>
    </source>
</evidence>
<dbReference type="InterPro" id="IPR022630">
    <property type="entry name" value="S-AdoMet_synt_C"/>
</dbReference>
<name>A0A9J6QC52_9ENTR</name>
<evidence type="ECO:0000313" key="16">
    <source>
        <dbReference type="EMBL" id="MCU6666990.1"/>
    </source>
</evidence>
<feature type="binding site" evidence="10">
    <location>
        <position position="239"/>
    </location>
    <ligand>
        <name>ATP</name>
        <dbReference type="ChEBI" id="CHEBI:30616"/>
        <note>ligand shared between two neighboring subunits</note>
    </ligand>
</feature>
<feature type="binding site" description="in other chain" evidence="10">
    <location>
        <position position="270"/>
    </location>
    <ligand>
        <name>L-methionine</name>
        <dbReference type="ChEBI" id="CHEBI:57844"/>
        <note>ligand shared between two neighboring subunits</note>
    </ligand>
</feature>
<evidence type="ECO:0000256" key="11">
    <source>
        <dbReference type="RuleBase" id="RU000542"/>
    </source>
</evidence>
<keyword evidence="6 10" id="KW-0547">Nucleotide-binding</keyword>
<evidence type="ECO:0000259" key="15">
    <source>
        <dbReference type="Pfam" id="PF02773"/>
    </source>
</evidence>
<keyword evidence="5 10" id="KW-0479">Metal-binding</keyword>
<feature type="binding site" description="in other chain" evidence="10">
    <location>
        <position position="99"/>
    </location>
    <ligand>
        <name>L-methionine</name>
        <dbReference type="ChEBI" id="CHEBI:57844"/>
        <note>ligand shared between two neighboring subunits</note>
    </ligand>
</feature>
<comment type="similarity">
    <text evidence="2 10 12">Belongs to the AdoMet synthase family.</text>
</comment>
<dbReference type="Gene3D" id="3.30.300.10">
    <property type="match status" value="3"/>
</dbReference>
<dbReference type="FunFam" id="3.30.300.10:FF:000003">
    <property type="entry name" value="S-adenosylmethionine synthase"/>
    <property type="match status" value="1"/>
</dbReference>
<evidence type="ECO:0000259" key="14">
    <source>
        <dbReference type="Pfam" id="PF02772"/>
    </source>
</evidence>
<feature type="binding site" evidence="10">
    <location>
        <position position="262"/>
    </location>
    <ligand>
        <name>ATP</name>
        <dbReference type="ChEBI" id="CHEBI:30616"/>
        <note>ligand shared between two neighboring subunits</note>
    </ligand>
</feature>
<evidence type="ECO:0000256" key="7">
    <source>
        <dbReference type="ARBA" id="ARBA00022840"/>
    </source>
</evidence>
<feature type="binding site" description="in other chain" evidence="10">
    <location>
        <begin position="245"/>
        <end position="246"/>
    </location>
    <ligand>
        <name>ATP</name>
        <dbReference type="ChEBI" id="CHEBI:30616"/>
        <note>ligand shared between two neighboring subunits</note>
    </ligand>
</feature>
<dbReference type="PROSITE" id="PS00376">
    <property type="entry name" value="ADOMET_SYNTHASE_1"/>
    <property type="match status" value="1"/>
</dbReference>
<keyword evidence="4 10" id="KW-0808">Transferase</keyword>
<keyword evidence="7 10" id="KW-0067">ATP-binding</keyword>
<feature type="binding site" description="in other chain" evidence="10">
    <location>
        <position position="56"/>
    </location>
    <ligand>
        <name>L-methionine</name>
        <dbReference type="ChEBI" id="CHEBI:57844"/>
        <note>ligand shared between two neighboring subunits</note>
    </ligand>
</feature>
<dbReference type="GO" id="GO:0005524">
    <property type="term" value="F:ATP binding"/>
    <property type="evidence" value="ECO:0007669"/>
    <property type="project" value="UniProtKB-UniRule"/>
</dbReference>
<evidence type="ECO:0000256" key="5">
    <source>
        <dbReference type="ARBA" id="ARBA00022723"/>
    </source>
</evidence>
<comment type="caution">
    <text evidence="10">Lacks conserved residue(s) required for the propagation of feature annotation.</text>
</comment>
<evidence type="ECO:0000256" key="3">
    <source>
        <dbReference type="ARBA" id="ARBA00022563"/>
    </source>
</evidence>
<dbReference type="EC" id="2.5.1.6" evidence="10"/>